<keyword evidence="1" id="KW-0472">Membrane</keyword>
<evidence type="ECO:0000313" key="2">
    <source>
        <dbReference type="EMBL" id="NMM98593.1"/>
    </source>
</evidence>
<name>A0A7Y0EYP4_9BIFI</name>
<dbReference type="AlphaFoldDB" id="A0A7Y0EYP4"/>
<comment type="caution">
    <text evidence="2">The sequence shown here is derived from an EMBL/GenBank/DDBJ whole genome shotgun (WGS) entry which is preliminary data.</text>
</comment>
<sequence>MNEIEMARQRKATGRDRRHKGLSVFRLKVIGAVFMALSIASTTLVPMLFGEPSADNMTGLTVAVICEIASWCAVPIYAWLLFDGWRHTRNVGRYWAGLFILAALAGIPYGKIMTGDWGVPFSIATGSSGSSGGSAASFWVSNPVWGLVLALLVLMAIDWLAKHYSGVVRWLLTVAVIVAGLLWNLIMRVGVSQRVMYTGAVTLAFVLIFYFLAPRENTMMFTAGLLGAVMCITPGVGVAFLHYRNGELGYKHSWTKWVFYALYPVMLLIGALL</sequence>
<dbReference type="Proteomes" id="UP000543419">
    <property type="component" value="Unassembled WGS sequence"/>
</dbReference>
<evidence type="ECO:0000313" key="3">
    <source>
        <dbReference type="Proteomes" id="UP000543419"/>
    </source>
</evidence>
<accession>A0A7Y0EYP4</accession>
<evidence type="ECO:0000256" key="1">
    <source>
        <dbReference type="SAM" id="Phobius"/>
    </source>
</evidence>
<dbReference type="RefSeq" id="WP_169241274.1">
    <property type="nucleotide sequence ID" value="NZ_JAAIIG010000006.1"/>
</dbReference>
<proteinExistence type="predicted"/>
<organism evidence="2 3">
    <name type="scientific">Bifidobacterium olomucense</name>
    <dbReference type="NCBI Taxonomy" id="2675324"/>
    <lineage>
        <taxon>Bacteria</taxon>
        <taxon>Bacillati</taxon>
        <taxon>Actinomycetota</taxon>
        <taxon>Actinomycetes</taxon>
        <taxon>Bifidobacteriales</taxon>
        <taxon>Bifidobacteriaceae</taxon>
        <taxon>Bifidobacterium</taxon>
    </lineage>
</organism>
<feature type="transmembrane region" description="Helical" evidence="1">
    <location>
        <begin position="168"/>
        <end position="189"/>
    </location>
</feature>
<feature type="transmembrane region" description="Helical" evidence="1">
    <location>
        <begin position="254"/>
        <end position="272"/>
    </location>
</feature>
<gene>
    <name evidence="2" type="ORF">G1C97_1545</name>
</gene>
<keyword evidence="1" id="KW-1133">Transmembrane helix</keyword>
<reference evidence="2 3" key="1">
    <citation type="submission" date="2020-02" db="EMBL/GenBank/DDBJ databases">
        <title>Characterization of phylogenetic diversity of novel bifidobacterial species isolated in Czech ZOOs.</title>
        <authorList>
            <person name="Lugli G.A."/>
            <person name="Vera N.B."/>
            <person name="Ventura M."/>
        </authorList>
    </citation>
    <scope>NUCLEOTIDE SEQUENCE [LARGE SCALE GENOMIC DNA]</scope>
    <source>
        <strain evidence="2 3">DSM 109959</strain>
    </source>
</reference>
<feature type="transmembrane region" description="Helical" evidence="1">
    <location>
        <begin position="220"/>
        <end position="242"/>
    </location>
</feature>
<feature type="transmembrane region" description="Helical" evidence="1">
    <location>
        <begin position="25"/>
        <end position="49"/>
    </location>
</feature>
<keyword evidence="3" id="KW-1185">Reference proteome</keyword>
<keyword evidence="1" id="KW-0812">Transmembrane</keyword>
<protein>
    <submittedName>
        <fullName evidence="2">ABC transporter permease</fullName>
    </submittedName>
</protein>
<feature type="transmembrane region" description="Helical" evidence="1">
    <location>
        <begin position="195"/>
        <end position="213"/>
    </location>
</feature>
<dbReference type="EMBL" id="JAAIIG010000006">
    <property type="protein sequence ID" value="NMM98593.1"/>
    <property type="molecule type" value="Genomic_DNA"/>
</dbReference>
<feature type="transmembrane region" description="Helical" evidence="1">
    <location>
        <begin position="144"/>
        <end position="161"/>
    </location>
</feature>
<feature type="transmembrane region" description="Helical" evidence="1">
    <location>
        <begin position="94"/>
        <end position="112"/>
    </location>
</feature>
<feature type="transmembrane region" description="Helical" evidence="1">
    <location>
        <begin position="61"/>
        <end position="82"/>
    </location>
</feature>